<dbReference type="EMBL" id="JARKIB010000084">
    <property type="protein sequence ID" value="KAJ7745120.1"/>
    <property type="molecule type" value="Genomic_DNA"/>
</dbReference>
<dbReference type="Proteomes" id="UP001215598">
    <property type="component" value="Unassembled WGS sequence"/>
</dbReference>
<comment type="caution">
    <text evidence="1">The sequence shown here is derived from an EMBL/GenBank/DDBJ whole genome shotgun (WGS) entry which is preliminary data.</text>
</comment>
<dbReference type="AlphaFoldDB" id="A0AAD7IKU3"/>
<gene>
    <name evidence="1" type="ORF">B0H16DRAFT_1693059</name>
</gene>
<sequence>MELFAPQATRSQSNCAWQPATGNICCTCWFHLAHRCPPNGGVVFQSEHITESAALASCSLVCKSWAAPSQQLLFKRVRIDEQSVSIRTVAQMRMESRLAGFLHTITADTNKSRWLRESVLSIIFRSNKSTTSSQTLALLTHLPNLREFSITTAGSEFFFGDAELVQLRDSGPRIRSLCVNTDRLLSWRGLGTWPALMNLIAAIPTIRMLDITTNTVQQLPLATPPLQCNLVSVKIHSKTVTNANQFLASLGDHHVELYWLAEPGLHLAHGGHLRSLCIQGPLKDVDALRFCTRLERFECRTRPKEALIAAIPRTITALSVYHPIVVPAPPPVPDLSGGSVASGRRAAAAAAAATIARMVYAEEAQTVAHLIQQLDTFPKLRVFSWVGVTDPDLAALKARCGSLGIEYRAKGFDSDFDVNVHDRIPDGFYCAIRVSFQPCLSAKKEDQGQLDHHCEVEAPRDDLRLLEGWNSWGLRWRNLSSKKKAMRGDRTAYHMDSRSNKEKAFYQLHQEDNIKKYKVPKSMPRSQRFTGGLQVLGHFLQMYFNNERLHPYWAGVS</sequence>
<name>A0AAD7IKU3_9AGAR</name>
<accession>A0AAD7IKU3</accession>
<reference evidence="1" key="1">
    <citation type="submission" date="2023-03" db="EMBL/GenBank/DDBJ databases">
        <title>Massive genome expansion in bonnet fungi (Mycena s.s.) driven by repeated elements and novel gene families across ecological guilds.</title>
        <authorList>
            <consortium name="Lawrence Berkeley National Laboratory"/>
            <person name="Harder C.B."/>
            <person name="Miyauchi S."/>
            <person name="Viragh M."/>
            <person name="Kuo A."/>
            <person name="Thoen E."/>
            <person name="Andreopoulos B."/>
            <person name="Lu D."/>
            <person name="Skrede I."/>
            <person name="Drula E."/>
            <person name="Henrissat B."/>
            <person name="Morin E."/>
            <person name="Kohler A."/>
            <person name="Barry K."/>
            <person name="LaButti K."/>
            <person name="Morin E."/>
            <person name="Salamov A."/>
            <person name="Lipzen A."/>
            <person name="Mereny Z."/>
            <person name="Hegedus B."/>
            <person name="Baldrian P."/>
            <person name="Stursova M."/>
            <person name="Weitz H."/>
            <person name="Taylor A."/>
            <person name="Grigoriev I.V."/>
            <person name="Nagy L.G."/>
            <person name="Martin F."/>
            <person name="Kauserud H."/>
        </authorList>
    </citation>
    <scope>NUCLEOTIDE SEQUENCE</scope>
    <source>
        <strain evidence="1">CBHHK182m</strain>
    </source>
</reference>
<evidence type="ECO:0000313" key="1">
    <source>
        <dbReference type="EMBL" id="KAJ7745120.1"/>
    </source>
</evidence>
<protein>
    <submittedName>
        <fullName evidence="1">Uncharacterized protein</fullName>
    </submittedName>
</protein>
<keyword evidence="2" id="KW-1185">Reference proteome</keyword>
<organism evidence="1 2">
    <name type="scientific">Mycena metata</name>
    <dbReference type="NCBI Taxonomy" id="1033252"/>
    <lineage>
        <taxon>Eukaryota</taxon>
        <taxon>Fungi</taxon>
        <taxon>Dikarya</taxon>
        <taxon>Basidiomycota</taxon>
        <taxon>Agaricomycotina</taxon>
        <taxon>Agaricomycetes</taxon>
        <taxon>Agaricomycetidae</taxon>
        <taxon>Agaricales</taxon>
        <taxon>Marasmiineae</taxon>
        <taxon>Mycenaceae</taxon>
        <taxon>Mycena</taxon>
    </lineage>
</organism>
<evidence type="ECO:0000313" key="2">
    <source>
        <dbReference type="Proteomes" id="UP001215598"/>
    </source>
</evidence>
<proteinExistence type="predicted"/>